<protein>
    <submittedName>
        <fullName evidence="1">Si:ch211-245j22.3</fullName>
    </submittedName>
</protein>
<evidence type="ECO:0000313" key="1">
    <source>
        <dbReference type="Ensembl" id="ENSSTUP00000016515.1"/>
    </source>
</evidence>
<dbReference type="Proteomes" id="UP000472277">
    <property type="component" value="Chromosome 7"/>
</dbReference>
<dbReference type="Gene3D" id="1.10.238.10">
    <property type="entry name" value="EF-hand"/>
    <property type="match status" value="2"/>
</dbReference>
<name>A0A673WWX3_SALTR</name>
<reference evidence="1" key="1">
    <citation type="submission" date="2025-08" db="UniProtKB">
        <authorList>
            <consortium name="Ensembl"/>
        </authorList>
    </citation>
    <scope>IDENTIFICATION</scope>
</reference>
<dbReference type="InParanoid" id="A0A673WWX3"/>
<keyword evidence="2" id="KW-1185">Reference proteome</keyword>
<evidence type="ECO:0000313" key="2">
    <source>
        <dbReference type="Proteomes" id="UP000472277"/>
    </source>
</evidence>
<proteinExistence type="predicted"/>
<sequence>MNVCPGGLITLHELWRYFCNGTGGNDNRGGVVGLQEYVTAISICICSRCYYACFSLDGAKCQISQSIWSLITQAVYRMSVAALFPMPNPLTAVERTNRIFVRLDIDNNFYLAISLEEFIVGALDDEWIKEMLECDPDTECGKDGV</sequence>
<reference evidence="1" key="2">
    <citation type="submission" date="2025-09" db="UniProtKB">
        <authorList>
            <consortium name="Ensembl"/>
        </authorList>
    </citation>
    <scope>IDENTIFICATION</scope>
</reference>
<accession>A0A673WWX3</accession>
<dbReference type="Ensembl" id="ENSSTUT00000017415.1">
    <property type="protein sequence ID" value="ENSSTUP00000016515.1"/>
    <property type="gene ID" value="ENSSTUG00000007525.1"/>
</dbReference>
<dbReference type="GeneTree" id="ENSGT00940000166645"/>
<organism evidence="1 2">
    <name type="scientific">Salmo trutta</name>
    <name type="common">Brown trout</name>
    <dbReference type="NCBI Taxonomy" id="8032"/>
    <lineage>
        <taxon>Eukaryota</taxon>
        <taxon>Metazoa</taxon>
        <taxon>Chordata</taxon>
        <taxon>Craniata</taxon>
        <taxon>Vertebrata</taxon>
        <taxon>Euteleostomi</taxon>
        <taxon>Actinopterygii</taxon>
        <taxon>Neopterygii</taxon>
        <taxon>Teleostei</taxon>
        <taxon>Protacanthopterygii</taxon>
        <taxon>Salmoniformes</taxon>
        <taxon>Salmonidae</taxon>
        <taxon>Salmoninae</taxon>
        <taxon>Salmo</taxon>
    </lineage>
</organism>
<dbReference type="OMA" id="TECGKDG"/>
<dbReference type="AlphaFoldDB" id="A0A673WWX3"/>